<evidence type="ECO:0000313" key="5">
    <source>
        <dbReference type="Proteomes" id="UP000274822"/>
    </source>
</evidence>
<feature type="transmembrane region" description="Helical" evidence="2">
    <location>
        <begin position="21"/>
        <end position="39"/>
    </location>
</feature>
<sequence length="299" mass="33988">MIAQLFMVGMFIDAIYQKNTIQLIALVCFEFGMTIYSGIQYRQAATLFDNAAAKATIIAIIEAKLGMFHQSYWAELMVVATMVVFMLIFTAFAYKLYQEFGWSIYKKIGADLAMRDVYKMYQIFMMLLKFDVFFFLSLSIQYLVVLVVRGNTAGANFNLSSLLIKHILLSTIVTVVMMVLAFWGLKSERRTVLYSFMVCGVCSMAYFIYLLVDVNNNPDFYEGSRTFLTFFLAVCIALIVITLVISVFCTRNFGKGLKYHITHANGSTSTSLHRLRPLPGGEKPETTTNSDNGRRWSIE</sequence>
<feature type="transmembrane region" description="Helical" evidence="2">
    <location>
        <begin position="163"/>
        <end position="185"/>
    </location>
</feature>
<dbReference type="InterPro" id="IPR040410">
    <property type="entry name" value="UPF0658_Golgi"/>
</dbReference>
<dbReference type="AlphaFoldDB" id="A0A433QAB2"/>
<accession>A0A433QAB2</accession>
<feature type="transmembrane region" description="Helical" evidence="2">
    <location>
        <begin position="192"/>
        <end position="212"/>
    </location>
</feature>
<dbReference type="GO" id="GO:0005794">
    <property type="term" value="C:Golgi apparatus"/>
    <property type="evidence" value="ECO:0007669"/>
    <property type="project" value="TreeGrafter"/>
</dbReference>
<gene>
    <name evidence="4" type="ORF">BC938DRAFT_484201</name>
</gene>
<protein>
    <recommendedName>
        <fullName evidence="3">DUF7789 domain-containing protein</fullName>
    </recommendedName>
</protein>
<dbReference type="PANTHER" id="PTHR34391:SF1">
    <property type="entry name" value="UPF0658 GOLGI APPARATUS MEMBRANE PROTEIN C1952.10C-RELATED"/>
    <property type="match status" value="1"/>
</dbReference>
<dbReference type="Pfam" id="PF25044">
    <property type="entry name" value="DUF7789"/>
    <property type="match status" value="1"/>
</dbReference>
<evidence type="ECO:0000256" key="2">
    <source>
        <dbReference type="SAM" id="Phobius"/>
    </source>
</evidence>
<comment type="caution">
    <text evidence="4">The sequence shown here is derived from an EMBL/GenBank/DDBJ whole genome shotgun (WGS) entry which is preliminary data.</text>
</comment>
<feature type="transmembrane region" description="Helical" evidence="2">
    <location>
        <begin position="123"/>
        <end position="143"/>
    </location>
</feature>
<keyword evidence="2" id="KW-0472">Membrane</keyword>
<keyword evidence="2" id="KW-1133">Transmembrane helix</keyword>
<reference evidence="4 5" key="1">
    <citation type="journal article" date="2018" name="New Phytol.">
        <title>Phylogenomics of Endogonaceae and evolution of mycorrhizas within Mucoromycota.</title>
        <authorList>
            <person name="Chang Y."/>
            <person name="Desiro A."/>
            <person name="Na H."/>
            <person name="Sandor L."/>
            <person name="Lipzen A."/>
            <person name="Clum A."/>
            <person name="Barry K."/>
            <person name="Grigoriev I.V."/>
            <person name="Martin F.M."/>
            <person name="Stajich J.E."/>
            <person name="Smith M.E."/>
            <person name="Bonito G."/>
            <person name="Spatafora J.W."/>
        </authorList>
    </citation>
    <scope>NUCLEOTIDE SEQUENCE [LARGE SCALE GENOMIC DNA]</scope>
    <source>
        <strain evidence="4 5">AD002</strain>
    </source>
</reference>
<feature type="transmembrane region" description="Helical" evidence="2">
    <location>
        <begin position="227"/>
        <end position="249"/>
    </location>
</feature>
<dbReference type="PANTHER" id="PTHR34391">
    <property type="entry name" value="UPF0658 GOLGI APPARATUS MEMBRANE PROTEIN C1952.10C-RELATED"/>
    <property type="match status" value="1"/>
</dbReference>
<evidence type="ECO:0000313" key="4">
    <source>
        <dbReference type="EMBL" id="RUS26725.1"/>
    </source>
</evidence>
<feature type="domain" description="DUF7789" evidence="3">
    <location>
        <begin position="109"/>
        <end position="248"/>
    </location>
</feature>
<proteinExistence type="predicted"/>
<dbReference type="InterPro" id="IPR056691">
    <property type="entry name" value="DUF7789"/>
</dbReference>
<dbReference type="EMBL" id="RBNJ01009813">
    <property type="protein sequence ID" value="RUS26725.1"/>
    <property type="molecule type" value="Genomic_DNA"/>
</dbReference>
<evidence type="ECO:0000256" key="1">
    <source>
        <dbReference type="SAM" id="MobiDB-lite"/>
    </source>
</evidence>
<name>A0A433QAB2_9FUNG</name>
<keyword evidence="5" id="KW-1185">Reference proteome</keyword>
<keyword evidence="2" id="KW-0812">Transmembrane</keyword>
<feature type="transmembrane region" description="Helical" evidence="2">
    <location>
        <begin position="72"/>
        <end position="97"/>
    </location>
</feature>
<evidence type="ECO:0000259" key="3">
    <source>
        <dbReference type="Pfam" id="PF25044"/>
    </source>
</evidence>
<feature type="region of interest" description="Disordered" evidence="1">
    <location>
        <begin position="269"/>
        <end position="299"/>
    </location>
</feature>
<dbReference type="Proteomes" id="UP000274822">
    <property type="component" value="Unassembled WGS sequence"/>
</dbReference>
<organism evidence="4 5">
    <name type="scientific">Jimgerdemannia flammicorona</name>
    <dbReference type="NCBI Taxonomy" id="994334"/>
    <lineage>
        <taxon>Eukaryota</taxon>
        <taxon>Fungi</taxon>
        <taxon>Fungi incertae sedis</taxon>
        <taxon>Mucoromycota</taxon>
        <taxon>Mucoromycotina</taxon>
        <taxon>Endogonomycetes</taxon>
        <taxon>Endogonales</taxon>
        <taxon>Endogonaceae</taxon>
        <taxon>Jimgerdemannia</taxon>
    </lineage>
</organism>